<feature type="domain" description="PglD N-terminal" evidence="4">
    <location>
        <begin position="6"/>
        <end position="85"/>
    </location>
</feature>
<dbReference type="AlphaFoldDB" id="A0A2P8HRZ1"/>
<dbReference type="Pfam" id="PF17836">
    <property type="entry name" value="PglD_N"/>
    <property type="match status" value="1"/>
</dbReference>
<comment type="similarity">
    <text evidence="1">Belongs to the transferase hexapeptide repeat family.</text>
</comment>
<feature type="site" description="Increases basicity of active site His" evidence="2">
    <location>
        <position position="142"/>
    </location>
</feature>
<evidence type="ECO:0000256" key="1">
    <source>
        <dbReference type="ARBA" id="ARBA00007274"/>
    </source>
</evidence>
<organism evidence="5 6">
    <name type="scientific">Chitinophaga niastensis</name>
    <dbReference type="NCBI Taxonomy" id="536980"/>
    <lineage>
        <taxon>Bacteria</taxon>
        <taxon>Pseudomonadati</taxon>
        <taxon>Bacteroidota</taxon>
        <taxon>Chitinophagia</taxon>
        <taxon>Chitinophagales</taxon>
        <taxon>Chitinophagaceae</taxon>
        <taxon>Chitinophaga</taxon>
    </lineage>
</organism>
<dbReference type="Proteomes" id="UP000240971">
    <property type="component" value="Unassembled WGS sequence"/>
</dbReference>
<dbReference type="OrthoDB" id="9801697at2"/>
<evidence type="ECO:0000259" key="4">
    <source>
        <dbReference type="Pfam" id="PF17836"/>
    </source>
</evidence>
<dbReference type="NCBIfam" id="TIGR03570">
    <property type="entry name" value="NeuD_NnaD"/>
    <property type="match status" value="1"/>
</dbReference>
<dbReference type="GO" id="GO:0016746">
    <property type="term" value="F:acyltransferase activity"/>
    <property type="evidence" value="ECO:0007669"/>
    <property type="project" value="UniProtKB-KW"/>
</dbReference>
<accession>A0A2P8HRZ1</accession>
<sequence>MEKKELILIGGGGHCKSCIEVIESVEGFVIKGILDVKEKVGTKLSGYDILGTDEEISFFVNDKTMFLITVGQIKDAKARMNIAKKVRDCKGKLATIISPLAILSKRSSIGEGTILMNGVNVNADVIIGTNAIINTNANIEHDAEIGDFVHVSTSAVVNGGCRVGAETFIGSGSILVNGISICNNVLIGAGTIVNRTIETSGTYVGNPCHQIKR</sequence>
<evidence type="ECO:0000256" key="3">
    <source>
        <dbReference type="PIRSR" id="PIRSR620019-2"/>
    </source>
</evidence>
<dbReference type="InterPro" id="IPR050179">
    <property type="entry name" value="Trans_hexapeptide_repeat"/>
</dbReference>
<gene>
    <name evidence="5" type="ORF">CLV51_101284</name>
</gene>
<dbReference type="RefSeq" id="WP_106526223.1">
    <property type="nucleotide sequence ID" value="NZ_PYAW01000001.1"/>
</dbReference>
<dbReference type="InterPro" id="IPR041561">
    <property type="entry name" value="PglD_N"/>
</dbReference>
<dbReference type="EMBL" id="PYAW01000001">
    <property type="protein sequence ID" value="PSL48954.1"/>
    <property type="molecule type" value="Genomic_DNA"/>
</dbReference>
<protein>
    <submittedName>
        <fullName evidence="5">Sugar O-acyltransferase (Sialic acid O-acetyltransferase NeuD family)</fullName>
    </submittedName>
</protein>
<dbReference type="Gene3D" id="2.160.10.10">
    <property type="entry name" value="Hexapeptide repeat proteins"/>
    <property type="match status" value="1"/>
</dbReference>
<feature type="binding site" evidence="3">
    <location>
        <position position="71"/>
    </location>
    <ligand>
        <name>substrate</name>
    </ligand>
</feature>
<dbReference type="InterPro" id="IPR020019">
    <property type="entry name" value="AcTrfase_PglD-like"/>
</dbReference>
<evidence type="ECO:0000313" key="5">
    <source>
        <dbReference type="EMBL" id="PSL48954.1"/>
    </source>
</evidence>
<evidence type="ECO:0000256" key="2">
    <source>
        <dbReference type="PIRSR" id="PIRSR620019-1"/>
    </source>
</evidence>
<dbReference type="SUPFAM" id="SSF51161">
    <property type="entry name" value="Trimeric LpxA-like enzymes"/>
    <property type="match status" value="1"/>
</dbReference>
<reference evidence="5 6" key="1">
    <citation type="submission" date="2018-03" db="EMBL/GenBank/DDBJ databases">
        <title>Genomic Encyclopedia of Archaeal and Bacterial Type Strains, Phase II (KMG-II): from individual species to whole genera.</title>
        <authorList>
            <person name="Goeker M."/>
        </authorList>
    </citation>
    <scope>NUCLEOTIDE SEQUENCE [LARGE SCALE GENOMIC DNA]</scope>
    <source>
        <strain evidence="5 6">DSM 24859</strain>
    </source>
</reference>
<dbReference type="PANTHER" id="PTHR43300:SF7">
    <property type="entry name" value="UDP-N-ACETYLBACILLOSAMINE N-ACETYLTRANSFERASE"/>
    <property type="match status" value="1"/>
</dbReference>
<keyword evidence="5" id="KW-0808">Transferase</keyword>
<keyword evidence="5" id="KW-0012">Acyltransferase</keyword>
<dbReference type="InterPro" id="IPR011004">
    <property type="entry name" value="Trimer_LpxA-like_sf"/>
</dbReference>
<name>A0A2P8HRZ1_CHINA</name>
<dbReference type="Gene3D" id="3.40.50.20">
    <property type="match status" value="1"/>
</dbReference>
<proteinExistence type="inferred from homology"/>
<comment type="caution">
    <text evidence="5">The sequence shown here is derived from an EMBL/GenBank/DDBJ whole genome shotgun (WGS) entry which is preliminary data.</text>
</comment>
<keyword evidence="6" id="KW-1185">Reference proteome</keyword>
<dbReference type="PANTHER" id="PTHR43300">
    <property type="entry name" value="ACETYLTRANSFERASE"/>
    <property type="match status" value="1"/>
</dbReference>
<evidence type="ECO:0000313" key="6">
    <source>
        <dbReference type="Proteomes" id="UP000240971"/>
    </source>
</evidence>
<feature type="active site" description="Proton acceptor" evidence="2">
    <location>
        <position position="141"/>
    </location>
</feature>
<feature type="binding site" evidence="3">
    <location>
        <position position="150"/>
    </location>
    <ligand>
        <name>acetyl-CoA</name>
        <dbReference type="ChEBI" id="CHEBI:57288"/>
    </ligand>
</feature>
<dbReference type="CDD" id="cd03360">
    <property type="entry name" value="LbH_AT_putative"/>
    <property type="match status" value="1"/>
</dbReference>